<name>A0A0R1RHI5_9LACO</name>
<dbReference type="eggNOG" id="COG3590">
    <property type="taxonomic scope" value="Bacteria"/>
</dbReference>
<dbReference type="Proteomes" id="UP000051999">
    <property type="component" value="Unassembled WGS sequence"/>
</dbReference>
<dbReference type="GO" id="GO:0046872">
    <property type="term" value="F:metal ion binding"/>
    <property type="evidence" value="ECO:0007669"/>
    <property type="project" value="UniProtKB-KW"/>
</dbReference>
<keyword evidence="5" id="KW-0378">Hydrolase</keyword>
<dbReference type="PROSITE" id="PS51885">
    <property type="entry name" value="NEPRILYSIN"/>
    <property type="match status" value="1"/>
</dbReference>
<evidence type="ECO:0000259" key="9">
    <source>
        <dbReference type="Pfam" id="PF05649"/>
    </source>
</evidence>
<dbReference type="PANTHER" id="PTHR11733:SF167">
    <property type="entry name" value="FI17812P1-RELATED"/>
    <property type="match status" value="1"/>
</dbReference>
<dbReference type="InterPro" id="IPR008753">
    <property type="entry name" value="Peptidase_M13_N"/>
</dbReference>
<evidence type="ECO:0000259" key="8">
    <source>
        <dbReference type="Pfam" id="PF01431"/>
    </source>
</evidence>
<dbReference type="InterPro" id="IPR018497">
    <property type="entry name" value="Peptidase_M13_C"/>
</dbReference>
<dbReference type="Pfam" id="PF05649">
    <property type="entry name" value="Peptidase_M13_N"/>
    <property type="match status" value="1"/>
</dbReference>
<evidence type="ECO:0000256" key="7">
    <source>
        <dbReference type="ARBA" id="ARBA00023049"/>
    </source>
</evidence>
<dbReference type="PATRIC" id="fig|1114972.6.peg.894"/>
<evidence type="ECO:0000313" key="11">
    <source>
        <dbReference type="Proteomes" id="UP000051999"/>
    </source>
</evidence>
<feature type="domain" description="Peptidase M13 C-terminal" evidence="8">
    <location>
        <begin position="462"/>
        <end position="652"/>
    </location>
</feature>
<keyword evidence="3" id="KW-0645">Protease</keyword>
<keyword evidence="4" id="KW-0479">Metal-binding</keyword>
<proteinExistence type="inferred from homology"/>
<feature type="domain" description="Peptidase M13 N-terminal" evidence="9">
    <location>
        <begin position="26"/>
        <end position="404"/>
    </location>
</feature>
<sequence length="655" mass="73854">MSLKHNLTASLVGGASSATEGTASVKDDLYLSVNGEWLKTAKIPADLPTIGGFTDLEVGIETTLITDFEEMLAGKVEPNNVLLANFIEYYRLLNDVKSRDKAGFSPIKSLIDEVQSVSDFKELQDKLLPFLKQNVGSLFPLSVDPDMKDAKHHVLTVGAPRLILPDTTYYEASNEQGSQLLQLYRGMMTKLFTEAGFAESKTQQILDQAFSFDAKLAQHKKSSEEMSDVVKQYNPETLTEFGRHSSVLDLKAYVDLALSGRVTRVIVDDPKYYNGLNDIITTDSLGEIKSWLLVQILHKWSGYLSEDIRTIGSEYGCALMGMEEATPLERYAFETAKNQFDMVVGDYYARKYFGTKAKHDVMHMVQRMVDIYKERLSHSDWLSEETRQKAILKLKTLVPNVGFPDKIDPVYSKYVVTPASEGGTLVGNRLRFREIELQNNFDQINQPVDRTMWADIDPATVNAYYEPTANIIVFPAAILQAPFYSLKQTESENFGGIGAVMAHEISHAFDNNGSQFDEHGNMKNWWTRVDLEHFKKLTDSMVEEFDGIEFVGQKVNGRLTVTENVADGGGLNCALEAAKTDTDFSAKDFFENWAKIWREKSSTEFLHWVMATDVHAPSKLRANVQAQNIDDFYTTFDVHEGDGMWLAPEKRVHIW</sequence>
<protein>
    <submittedName>
        <fullName evidence="10">Oligoendopeptidase O</fullName>
    </submittedName>
</protein>
<comment type="caution">
    <text evidence="10">The sequence shown here is derived from an EMBL/GenBank/DDBJ whole genome shotgun (WGS) entry which is preliminary data.</text>
</comment>
<evidence type="ECO:0000256" key="5">
    <source>
        <dbReference type="ARBA" id="ARBA00022801"/>
    </source>
</evidence>
<comment type="cofactor">
    <cofactor evidence="1">
        <name>Zn(2+)</name>
        <dbReference type="ChEBI" id="CHEBI:29105"/>
    </cofactor>
</comment>
<dbReference type="SUPFAM" id="SSF55486">
    <property type="entry name" value="Metalloproteases ('zincins'), catalytic domain"/>
    <property type="match status" value="1"/>
</dbReference>
<dbReference type="GO" id="GO:0016485">
    <property type="term" value="P:protein processing"/>
    <property type="evidence" value="ECO:0007669"/>
    <property type="project" value="TreeGrafter"/>
</dbReference>
<dbReference type="GO" id="GO:0005886">
    <property type="term" value="C:plasma membrane"/>
    <property type="evidence" value="ECO:0007669"/>
    <property type="project" value="TreeGrafter"/>
</dbReference>
<dbReference type="EMBL" id="AZFF01000015">
    <property type="protein sequence ID" value="KRL53778.1"/>
    <property type="molecule type" value="Genomic_DNA"/>
</dbReference>
<reference evidence="10 11" key="1">
    <citation type="journal article" date="2015" name="Genome Announc.">
        <title>Expanding the biotechnology potential of lactobacilli through comparative genomics of 213 strains and associated genera.</title>
        <authorList>
            <person name="Sun Z."/>
            <person name="Harris H.M."/>
            <person name="McCann A."/>
            <person name="Guo C."/>
            <person name="Argimon S."/>
            <person name="Zhang W."/>
            <person name="Yang X."/>
            <person name="Jeffery I.B."/>
            <person name="Cooney J.C."/>
            <person name="Kagawa T.F."/>
            <person name="Liu W."/>
            <person name="Song Y."/>
            <person name="Salvetti E."/>
            <person name="Wrobel A."/>
            <person name="Rasinkangas P."/>
            <person name="Parkhill J."/>
            <person name="Rea M.C."/>
            <person name="O'Sullivan O."/>
            <person name="Ritari J."/>
            <person name="Douillard F.P."/>
            <person name="Paul Ross R."/>
            <person name="Yang R."/>
            <person name="Briner A.E."/>
            <person name="Felis G.E."/>
            <person name="de Vos W.M."/>
            <person name="Barrangou R."/>
            <person name="Klaenhammer T.R."/>
            <person name="Caufield P.W."/>
            <person name="Cui Y."/>
            <person name="Zhang H."/>
            <person name="O'Toole P.W."/>
        </authorList>
    </citation>
    <scope>NUCLEOTIDE SEQUENCE [LARGE SCALE GENOMIC DNA]</scope>
    <source>
        <strain evidence="10 11">DSM 15814</strain>
    </source>
</reference>
<dbReference type="RefSeq" id="WP_017260449.1">
    <property type="nucleotide sequence ID" value="NZ_AUAW01000015.1"/>
</dbReference>
<dbReference type="AlphaFoldDB" id="A0A0R1RHI5"/>
<accession>A0A0R1RHI5</accession>
<keyword evidence="7" id="KW-0482">Metalloprotease</keyword>
<dbReference type="InterPro" id="IPR024079">
    <property type="entry name" value="MetalloPept_cat_dom_sf"/>
</dbReference>
<keyword evidence="6" id="KW-0862">Zinc</keyword>
<keyword evidence="11" id="KW-1185">Reference proteome</keyword>
<dbReference type="CDD" id="cd08662">
    <property type="entry name" value="M13"/>
    <property type="match status" value="1"/>
</dbReference>
<evidence type="ECO:0000313" key="10">
    <source>
        <dbReference type="EMBL" id="KRL53778.1"/>
    </source>
</evidence>
<gene>
    <name evidence="10" type="ORF">FD35_GL000885</name>
</gene>
<comment type="similarity">
    <text evidence="2">Belongs to the peptidase M13 family.</text>
</comment>
<dbReference type="STRING" id="1114972.FD35_GL000885"/>
<organism evidence="10 11">
    <name type="scientific">Furfurilactobacillus rossiae DSM 15814</name>
    <dbReference type="NCBI Taxonomy" id="1114972"/>
    <lineage>
        <taxon>Bacteria</taxon>
        <taxon>Bacillati</taxon>
        <taxon>Bacillota</taxon>
        <taxon>Bacilli</taxon>
        <taxon>Lactobacillales</taxon>
        <taxon>Lactobacillaceae</taxon>
        <taxon>Furfurilactobacillus</taxon>
    </lineage>
</organism>
<evidence type="ECO:0000256" key="2">
    <source>
        <dbReference type="ARBA" id="ARBA00007357"/>
    </source>
</evidence>
<dbReference type="Gene3D" id="1.10.1380.10">
    <property type="entry name" value="Neutral endopeptidase , domain2"/>
    <property type="match status" value="1"/>
</dbReference>
<dbReference type="OrthoDB" id="9775677at2"/>
<dbReference type="GO" id="GO:0004222">
    <property type="term" value="F:metalloendopeptidase activity"/>
    <property type="evidence" value="ECO:0007669"/>
    <property type="project" value="InterPro"/>
</dbReference>
<evidence type="ECO:0000256" key="4">
    <source>
        <dbReference type="ARBA" id="ARBA00022723"/>
    </source>
</evidence>
<evidence type="ECO:0000256" key="3">
    <source>
        <dbReference type="ARBA" id="ARBA00022670"/>
    </source>
</evidence>
<dbReference type="InterPro" id="IPR000718">
    <property type="entry name" value="Peptidase_M13"/>
</dbReference>
<evidence type="ECO:0000256" key="1">
    <source>
        <dbReference type="ARBA" id="ARBA00001947"/>
    </source>
</evidence>
<dbReference type="PANTHER" id="PTHR11733">
    <property type="entry name" value="ZINC METALLOPROTEASE FAMILY M13 NEPRILYSIN-RELATED"/>
    <property type="match status" value="1"/>
</dbReference>
<dbReference type="Gene3D" id="3.40.390.10">
    <property type="entry name" value="Collagenase (Catalytic Domain)"/>
    <property type="match status" value="1"/>
</dbReference>
<dbReference type="InterPro" id="IPR042089">
    <property type="entry name" value="Peptidase_M13_dom_2"/>
</dbReference>
<dbReference type="Pfam" id="PF01431">
    <property type="entry name" value="Peptidase_M13"/>
    <property type="match status" value="1"/>
</dbReference>
<dbReference type="PRINTS" id="PR00786">
    <property type="entry name" value="NEPRILYSIN"/>
</dbReference>
<evidence type="ECO:0000256" key="6">
    <source>
        <dbReference type="ARBA" id="ARBA00022833"/>
    </source>
</evidence>